<evidence type="ECO:0000256" key="6">
    <source>
        <dbReference type="ARBA" id="ARBA00035254"/>
    </source>
</evidence>
<gene>
    <name evidence="11" type="primary">rpsD_2</name>
    <name evidence="7" type="synonym">rpsD</name>
    <name evidence="11" type="ORF">GCM10023191_066530</name>
</gene>
<comment type="function">
    <text evidence="7">One of the primary rRNA binding proteins, it binds directly to 16S rRNA where it nucleates assembly of the body of the 30S subunit.</text>
</comment>
<dbReference type="SMART" id="SM00363">
    <property type="entry name" value="S4"/>
    <property type="match status" value="1"/>
</dbReference>
<evidence type="ECO:0000256" key="7">
    <source>
        <dbReference type="HAMAP-Rule" id="MF_01306"/>
    </source>
</evidence>
<evidence type="ECO:0000313" key="12">
    <source>
        <dbReference type="Proteomes" id="UP001500503"/>
    </source>
</evidence>
<dbReference type="InterPro" id="IPR001912">
    <property type="entry name" value="Ribosomal_uS4_N"/>
</dbReference>
<dbReference type="PANTHER" id="PTHR11831">
    <property type="entry name" value="30S 40S RIBOSOMAL PROTEIN"/>
    <property type="match status" value="1"/>
</dbReference>
<dbReference type="PANTHER" id="PTHR11831:SF4">
    <property type="entry name" value="SMALL RIBOSOMAL SUBUNIT PROTEIN US4M"/>
    <property type="match status" value="1"/>
</dbReference>
<feature type="region of interest" description="Disordered" evidence="8">
    <location>
        <begin position="1"/>
        <end position="33"/>
    </location>
</feature>
<dbReference type="Gene3D" id="3.10.290.10">
    <property type="entry name" value="RNA-binding S4 domain"/>
    <property type="match status" value="1"/>
</dbReference>
<dbReference type="HAMAP" id="MF_01306_B">
    <property type="entry name" value="Ribosomal_uS4_B"/>
    <property type="match status" value="1"/>
</dbReference>
<evidence type="ECO:0000259" key="9">
    <source>
        <dbReference type="SMART" id="SM00363"/>
    </source>
</evidence>
<sequence length="192" mass="21748">MSRALGVALTPKAARVMERRPTRPGQHGRGRIKDTDYKARLLEKQRLRAQYNIGERQLRRAVKRAVRRPGRTGEELLCDLETRLDALVLRAGFAPTIYQARQAVSHGHIRIDGHKVDKPAYRLNAGQVIEVAERSKAKTPFVIAATGEYAAEHPAYLRVDQDALRAQLLRPPARPEIPVICDDRLVVEYYAR</sequence>
<keyword evidence="4 7" id="KW-0689">Ribosomal protein</keyword>
<evidence type="ECO:0000256" key="2">
    <source>
        <dbReference type="ARBA" id="ARBA00022730"/>
    </source>
</evidence>
<protein>
    <recommendedName>
        <fullName evidence="6 7">Small ribosomal subunit protein uS4</fullName>
    </recommendedName>
</protein>
<dbReference type="Pfam" id="PF00163">
    <property type="entry name" value="Ribosomal_S4"/>
    <property type="match status" value="1"/>
</dbReference>
<dbReference type="NCBIfam" id="NF003717">
    <property type="entry name" value="PRK05327.1"/>
    <property type="match status" value="1"/>
</dbReference>
<proteinExistence type="inferred from homology"/>
<dbReference type="CDD" id="cd00165">
    <property type="entry name" value="S4"/>
    <property type="match status" value="1"/>
</dbReference>
<comment type="function">
    <text evidence="7">With S5 and S12 plays an important role in translational accuracy.</text>
</comment>
<dbReference type="Gene3D" id="1.10.1050.10">
    <property type="entry name" value="Ribosomal Protein S4 Delta 41, Chain A, domain 1"/>
    <property type="match status" value="1"/>
</dbReference>
<comment type="similarity">
    <text evidence="1 7">Belongs to the universal ribosomal protein uS4 family.</text>
</comment>
<evidence type="ECO:0000259" key="10">
    <source>
        <dbReference type="SMART" id="SM01390"/>
    </source>
</evidence>
<dbReference type="Proteomes" id="UP001500503">
    <property type="component" value="Unassembled WGS sequence"/>
</dbReference>
<feature type="domain" description="Small ribosomal subunit protein uS4 N-terminal" evidence="10">
    <location>
        <begin position="1"/>
        <end position="81"/>
    </location>
</feature>
<dbReference type="SMART" id="SM01390">
    <property type="entry name" value="Ribosomal_S4"/>
    <property type="match status" value="1"/>
</dbReference>
<reference evidence="12" key="1">
    <citation type="journal article" date="2019" name="Int. J. Syst. Evol. Microbiol.">
        <title>The Global Catalogue of Microorganisms (GCM) 10K type strain sequencing project: providing services to taxonomists for standard genome sequencing and annotation.</title>
        <authorList>
            <consortium name="The Broad Institute Genomics Platform"/>
            <consortium name="The Broad Institute Genome Sequencing Center for Infectious Disease"/>
            <person name="Wu L."/>
            <person name="Ma J."/>
        </authorList>
    </citation>
    <scope>NUCLEOTIDE SEQUENCE [LARGE SCALE GENOMIC DNA]</scope>
    <source>
        <strain evidence="12">JCM 17933</strain>
    </source>
</reference>
<name>A0ABP8QTW2_9ACTN</name>
<dbReference type="EMBL" id="BAABHF010000041">
    <property type="protein sequence ID" value="GAA4507720.1"/>
    <property type="molecule type" value="Genomic_DNA"/>
</dbReference>
<evidence type="ECO:0000256" key="1">
    <source>
        <dbReference type="ARBA" id="ARBA00007465"/>
    </source>
</evidence>
<comment type="subunit">
    <text evidence="7">Part of the 30S ribosomal subunit. Contacts protein S5. The interaction surface between S4 and S5 is involved in control of translational fidelity.</text>
</comment>
<dbReference type="InterPro" id="IPR022801">
    <property type="entry name" value="Ribosomal_uS4"/>
</dbReference>
<feature type="domain" description="RNA-binding S4" evidence="9">
    <location>
        <begin position="82"/>
        <end position="140"/>
    </location>
</feature>
<accession>A0ABP8QTW2</accession>
<dbReference type="InterPro" id="IPR002942">
    <property type="entry name" value="S4_RNA-bd"/>
</dbReference>
<dbReference type="SUPFAM" id="SSF55174">
    <property type="entry name" value="Alpha-L RNA-binding motif"/>
    <property type="match status" value="1"/>
</dbReference>
<evidence type="ECO:0000256" key="4">
    <source>
        <dbReference type="ARBA" id="ARBA00022980"/>
    </source>
</evidence>
<evidence type="ECO:0000256" key="8">
    <source>
        <dbReference type="SAM" id="MobiDB-lite"/>
    </source>
</evidence>
<dbReference type="NCBIfam" id="TIGR01017">
    <property type="entry name" value="rpsD_bact"/>
    <property type="match status" value="1"/>
</dbReference>
<keyword evidence="2 7" id="KW-0699">rRNA-binding</keyword>
<comment type="caution">
    <text evidence="11">The sequence shown here is derived from an EMBL/GenBank/DDBJ whole genome shotgun (WGS) entry which is preliminary data.</text>
</comment>
<evidence type="ECO:0000313" key="11">
    <source>
        <dbReference type="EMBL" id="GAA4507720.1"/>
    </source>
</evidence>
<keyword evidence="12" id="KW-1185">Reference proteome</keyword>
<dbReference type="GO" id="GO:0005840">
    <property type="term" value="C:ribosome"/>
    <property type="evidence" value="ECO:0007669"/>
    <property type="project" value="UniProtKB-KW"/>
</dbReference>
<keyword evidence="5 7" id="KW-0687">Ribonucleoprotein</keyword>
<dbReference type="Pfam" id="PF01479">
    <property type="entry name" value="S4"/>
    <property type="match status" value="1"/>
</dbReference>
<organism evidence="11 12">
    <name type="scientific">Actinoallomurus oryzae</name>
    <dbReference type="NCBI Taxonomy" id="502180"/>
    <lineage>
        <taxon>Bacteria</taxon>
        <taxon>Bacillati</taxon>
        <taxon>Actinomycetota</taxon>
        <taxon>Actinomycetes</taxon>
        <taxon>Streptosporangiales</taxon>
        <taxon>Thermomonosporaceae</taxon>
        <taxon>Actinoallomurus</taxon>
    </lineage>
</organism>
<keyword evidence="3 7" id="KW-0694">RNA-binding</keyword>
<dbReference type="InterPro" id="IPR036986">
    <property type="entry name" value="S4_RNA-bd_sf"/>
</dbReference>
<evidence type="ECO:0000256" key="3">
    <source>
        <dbReference type="ARBA" id="ARBA00022884"/>
    </source>
</evidence>
<dbReference type="PROSITE" id="PS50889">
    <property type="entry name" value="S4"/>
    <property type="match status" value="1"/>
</dbReference>
<evidence type="ECO:0000256" key="5">
    <source>
        <dbReference type="ARBA" id="ARBA00023274"/>
    </source>
</evidence>
<dbReference type="InterPro" id="IPR005709">
    <property type="entry name" value="Ribosomal_uS4_bac-type"/>
</dbReference>